<feature type="transmembrane region" description="Helical" evidence="1">
    <location>
        <begin position="179"/>
        <end position="197"/>
    </location>
</feature>
<dbReference type="EMBL" id="LGYO01000072">
    <property type="protein sequence ID" value="KNZ40241.1"/>
    <property type="molecule type" value="Genomic_DNA"/>
</dbReference>
<gene>
    <name evidence="2" type="ORF">AKG39_18720</name>
</gene>
<feature type="transmembrane region" description="Helical" evidence="1">
    <location>
        <begin position="150"/>
        <end position="172"/>
    </location>
</feature>
<organism evidence="2 3">
    <name type="scientific">Acetobacterium bakii</name>
    <dbReference type="NCBI Taxonomy" id="52689"/>
    <lineage>
        <taxon>Bacteria</taxon>
        <taxon>Bacillati</taxon>
        <taxon>Bacillota</taxon>
        <taxon>Clostridia</taxon>
        <taxon>Eubacteriales</taxon>
        <taxon>Eubacteriaceae</taxon>
        <taxon>Acetobacterium</taxon>
    </lineage>
</organism>
<evidence type="ECO:0000313" key="2">
    <source>
        <dbReference type="EMBL" id="KNZ40241.1"/>
    </source>
</evidence>
<evidence type="ECO:0000313" key="3">
    <source>
        <dbReference type="Proteomes" id="UP000036873"/>
    </source>
</evidence>
<reference evidence="3" key="1">
    <citation type="submission" date="2015-07" db="EMBL/GenBank/DDBJ databases">
        <title>Draft genome sequence of Acetobacterium bakii DSM 8293, a potential psychrophilic chemical producer through syngas fermentation.</title>
        <authorList>
            <person name="Song Y."/>
            <person name="Hwang S."/>
            <person name="Cho B.-K."/>
        </authorList>
    </citation>
    <scope>NUCLEOTIDE SEQUENCE [LARGE SCALE GENOMIC DNA]</scope>
    <source>
        <strain evidence="3">DSM 8239</strain>
    </source>
</reference>
<keyword evidence="1" id="KW-0472">Membrane</keyword>
<keyword evidence="3" id="KW-1185">Reference proteome</keyword>
<feature type="transmembrane region" description="Helical" evidence="1">
    <location>
        <begin position="125"/>
        <end position="144"/>
    </location>
</feature>
<keyword evidence="1" id="KW-0812">Transmembrane</keyword>
<accession>A0A0L6TVE5</accession>
<name>A0A0L6TVE5_9FIRM</name>
<protein>
    <submittedName>
        <fullName evidence="2">Uncharacterized protein</fullName>
    </submittedName>
</protein>
<dbReference type="RefSeq" id="WP_050741929.1">
    <property type="nucleotide sequence ID" value="NZ_LGYO01000072.1"/>
</dbReference>
<dbReference type="STRING" id="52689.AKG39_18720"/>
<feature type="transmembrane region" description="Helical" evidence="1">
    <location>
        <begin position="69"/>
        <end position="88"/>
    </location>
</feature>
<feature type="transmembrane region" description="Helical" evidence="1">
    <location>
        <begin position="29"/>
        <end position="49"/>
    </location>
</feature>
<feature type="transmembrane region" description="Helical" evidence="1">
    <location>
        <begin position="7"/>
        <end position="23"/>
    </location>
</feature>
<evidence type="ECO:0000256" key="1">
    <source>
        <dbReference type="SAM" id="Phobius"/>
    </source>
</evidence>
<dbReference type="AlphaFoldDB" id="A0A0L6TVE5"/>
<dbReference type="Proteomes" id="UP000036873">
    <property type="component" value="Unassembled WGS sequence"/>
</dbReference>
<keyword evidence="1" id="KW-1133">Transmembrane helix</keyword>
<sequence length="439" mass="48112">MKENRAYYLGLMSIGMFLIAAVLGTTGFISGSILTGVGYASLGVAIGAFIEGRKELLNDPKNKKSRIGYIIGIVMLSFQVLGGVILLLTANKGLIKYLDFISWLVFFATLIILIVFAVRKKPLKILFIIIGCCFMLSLLGESITASSPGLFLGMTGLAGFFTAIVVLIVFAIQKKPLNILVMIIFGCFCLFVSGFVYSDLIESPMEQTTAKVATAESAADQMGTALAESMQKYETMSIETFESLPRHERLIYAQYLINKTNDSGNYEKLYGGENAVYALPYKEATINDSGQDIMDNVELKLQYAALQHIDKEMTADTADAKKLLTIPFLYIGADEFLSGNYLNEKEMLERNNNVFVFSDDATALETSDLITYNYDSDTDLPAKVVKFTDNTDGVTKFAEYALTQVINPDKSVQSSWSLIATAATAEDLENVIASLDGIN</sequence>
<feature type="transmembrane region" description="Helical" evidence="1">
    <location>
        <begin position="100"/>
        <end position="118"/>
    </location>
</feature>
<proteinExistence type="predicted"/>
<comment type="caution">
    <text evidence="2">The sequence shown here is derived from an EMBL/GenBank/DDBJ whole genome shotgun (WGS) entry which is preliminary data.</text>
</comment>